<feature type="transmembrane region" description="Helical" evidence="8">
    <location>
        <begin position="183"/>
        <end position="203"/>
    </location>
</feature>
<feature type="transmembrane region" description="Helical" evidence="8">
    <location>
        <begin position="314"/>
        <end position="334"/>
    </location>
</feature>
<feature type="transmembrane region" description="Helical" evidence="8">
    <location>
        <begin position="276"/>
        <end position="294"/>
    </location>
</feature>
<reference evidence="10 11" key="1">
    <citation type="submission" date="2015-01" db="EMBL/GenBank/DDBJ databases">
        <title>The Genome Sequence of Exophiala xenobiotica CBS118157.</title>
        <authorList>
            <consortium name="The Broad Institute Genomics Platform"/>
            <person name="Cuomo C."/>
            <person name="de Hoog S."/>
            <person name="Gorbushina A."/>
            <person name="Stielow B."/>
            <person name="Teixiera M."/>
            <person name="Abouelleil A."/>
            <person name="Chapman S.B."/>
            <person name="Priest M."/>
            <person name="Young S.K."/>
            <person name="Wortman J."/>
            <person name="Nusbaum C."/>
            <person name="Birren B."/>
        </authorList>
    </citation>
    <scope>NUCLEOTIDE SEQUENCE [LARGE SCALE GENOMIC DNA]</scope>
    <source>
        <strain evidence="10 11">CBS 118157</strain>
    </source>
</reference>
<name>A0A0D2D3P4_9EURO</name>
<evidence type="ECO:0000256" key="5">
    <source>
        <dbReference type="ARBA" id="ARBA00022989"/>
    </source>
</evidence>
<accession>A0A0D2D3P4</accession>
<dbReference type="GeneID" id="25327476"/>
<dbReference type="GO" id="GO:0016020">
    <property type="term" value="C:membrane"/>
    <property type="evidence" value="ECO:0007669"/>
    <property type="project" value="UniProtKB-SubCell"/>
</dbReference>
<dbReference type="InterPro" id="IPR036259">
    <property type="entry name" value="MFS_trans_sf"/>
</dbReference>
<evidence type="ECO:0000313" key="10">
    <source>
        <dbReference type="EMBL" id="KIW56957.1"/>
    </source>
</evidence>
<keyword evidence="5 8" id="KW-1133">Transmembrane helix</keyword>
<dbReference type="PROSITE" id="PS00216">
    <property type="entry name" value="SUGAR_TRANSPORT_1"/>
    <property type="match status" value="1"/>
</dbReference>
<feature type="transmembrane region" description="Helical" evidence="8">
    <location>
        <begin position="445"/>
        <end position="466"/>
    </location>
</feature>
<dbReference type="InterPro" id="IPR005828">
    <property type="entry name" value="MFS_sugar_transport-like"/>
</dbReference>
<evidence type="ECO:0000256" key="4">
    <source>
        <dbReference type="ARBA" id="ARBA00022692"/>
    </source>
</evidence>
<dbReference type="Pfam" id="PF00083">
    <property type="entry name" value="Sugar_tr"/>
    <property type="match status" value="1"/>
</dbReference>
<feature type="transmembrane region" description="Helical" evidence="8">
    <location>
        <begin position="151"/>
        <end position="171"/>
    </location>
</feature>
<feature type="transmembrane region" description="Helical" evidence="8">
    <location>
        <begin position="417"/>
        <end position="439"/>
    </location>
</feature>
<dbReference type="EMBL" id="KN847319">
    <property type="protein sequence ID" value="KIW56957.1"/>
    <property type="molecule type" value="Genomic_DNA"/>
</dbReference>
<sequence>MGFEPWRLLPGKGLMIVLNIFTAIALIFEGYNQGVLGTVSNTPAFIDMSKIGADGVVTDTTKQGGLVAAYYFGALFGAFFGGWAGDKTGRKLGTLIGALFCVAGSALQAGSVNANMFICARVISGIGIGFTSTIIPPWIAELSQAHARGATFSYVFIANFVGITIAVWLNFGIRNTELQFRWRFPLGIMVLPMLIVAAVVLLLPESPRWLMSQGRKEESVEILRRIRGDVSEDDPKLLEEVEQLQAVVEASHHKRNDFINLVRGRYSGKLHLGRRVVLSLALQQISSWTGIIAIVTWSGELFRLSGFSAYKSSWLGGLVNTTGIFGTAAAALVIDRLGRKMSWLISLIIQAISLFLVAGLLKASQDRALTDPETSRQLGTAGACFVFIFLWFFTMFGIIPVWVYGTEIWPLEVRAKGYAFTTLGWAIGCGMTTLTIPIMLSKLGWYTFIFFGVMNLVCMPLVWFFYVETAGCSLEEINLLFASDSILASKNMAEYERRVAEAGGNKAVAARRLLDEVDGLTELDPARVIPTEVAIDTKTEKREVDVVEY</sequence>
<dbReference type="AlphaFoldDB" id="A0A0D2D3P4"/>
<feature type="transmembrane region" description="Helical" evidence="8">
    <location>
        <begin position="92"/>
        <end position="109"/>
    </location>
</feature>
<dbReference type="HOGENOM" id="CLU_001265_30_3_1"/>
<protein>
    <recommendedName>
        <fullName evidence="9">Major facilitator superfamily (MFS) profile domain-containing protein</fullName>
    </recommendedName>
</protein>
<dbReference type="InterPro" id="IPR020846">
    <property type="entry name" value="MFS_dom"/>
</dbReference>
<organism evidence="10 11">
    <name type="scientific">Exophiala xenobiotica</name>
    <dbReference type="NCBI Taxonomy" id="348802"/>
    <lineage>
        <taxon>Eukaryota</taxon>
        <taxon>Fungi</taxon>
        <taxon>Dikarya</taxon>
        <taxon>Ascomycota</taxon>
        <taxon>Pezizomycotina</taxon>
        <taxon>Eurotiomycetes</taxon>
        <taxon>Chaetothyriomycetidae</taxon>
        <taxon>Chaetothyriales</taxon>
        <taxon>Herpotrichiellaceae</taxon>
        <taxon>Exophiala</taxon>
    </lineage>
</organism>
<dbReference type="Gene3D" id="1.20.1250.20">
    <property type="entry name" value="MFS general substrate transporter like domains"/>
    <property type="match status" value="1"/>
</dbReference>
<keyword evidence="3 7" id="KW-0813">Transport</keyword>
<dbReference type="InterPro" id="IPR050360">
    <property type="entry name" value="MFS_Sugar_Transporters"/>
</dbReference>
<dbReference type="PANTHER" id="PTHR48022">
    <property type="entry name" value="PLASTIDIC GLUCOSE TRANSPORTER 4"/>
    <property type="match status" value="1"/>
</dbReference>
<feature type="domain" description="Major facilitator superfamily (MFS) profile" evidence="9">
    <location>
        <begin position="18"/>
        <end position="470"/>
    </location>
</feature>
<dbReference type="PANTHER" id="PTHR48022:SF78">
    <property type="entry name" value="MONOSACCHARIDE TRANSPORTER, PUTATIVE (AFU_ORTHOLOGUE AFUA_2G02110)-RELATED"/>
    <property type="match status" value="1"/>
</dbReference>
<dbReference type="NCBIfam" id="TIGR00879">
    <property type="entry name" value="SP"/>
    <property type="match status" value="1"/>
</dbReference>
<feature type="transmembrane region" description="Helical" evidence="8">
    <location>
        <begin position="12"/>
        <end position="31"/>
    </location>
</feature>
<evidence type="ECO:0000259" key="9">
    <source>
        <dbReference type="PROSITE" id="PS50850"/>
    </source>
</evidence>
<dbReference type="InterPro" id="IPR003663">
    <property type="entry name" value="Sugar/inositol_transpt"/>
</dbReference>
<dbReference type="PROSITE" id="PS50850">
    <property type="entry name" value="MFS"/>
    <property type="match status" value="1"/>
</dbReference>
<feature type="transmembrane region" description="Helical" evidence="8">
    <location>
        <begin position="68"/>
        <end position="85"/>
    </location>
</feature>
<feature type="transmembrane region" description="Helical" evidence="8">
    <location>
        <begin position="380"/>
        <end position="405"/>
    </location>
</feature>
<evidence type="ECO:0000256" key="1">
    <source>
        <dbReference type="ARBA" id="ARBA00004141"/>
    </source>
</evidence>
<evidence type="ECO:0000256" key="6">
    <source>
        <dbReference type="ARBA" id="ARBA00023136"/>
    </source>
</evidence>
<evidence type="ECO:0000256" key="7">
    <source>
        <dbReference type="RuleBase" id="RU003346"/>
    </source>
</evidence>
<gene>
    <name evidence="10" type="ORF">PV05_05568</name>
</gene>
<evidence type="ECO:0000256" key="2">
    <source>
        <dbReference type="ARBA" id="ARBA00010992"/>
    </source>
</evidence>
<dbReference type="InterPro" id="IPR005829">
    <property type="entry name" value="Sugar_transporter_CS"/>
</dbReference>
<evidence type="ECO:0000313" key="11">
    <source>
        <dbReference type="Proteomes" id="UP000054342"/>
    </source>
</evidence>
<proteinExistence type="inferred from homology"/>
<dbReference type="RefSeq" id="XP_013317541.1">
    <property type="nucleotide sequence ID" value="XM_013462087.1"/>
</dbReference>
<evidence type="ECO:0000256" key="3">
    <source>
        <dbReference type="ARBA" id="ARBA00022448"/>
    </source>
</evidence>
<dbReference type="GO" id="GO:0005351">
    <property type="term" value="F:carbohydrate:proton symporter activity"/>
    <property type="evidence" value="ECO:0007669"/>
    <property type="project" value="TreeGrafter"/>
</dbReference>
<evidence type="ECO:0000256" key="8">
    <source>
        <dbReference type="SAM" id="Phobius"/>
    </source>
</evidence>
<comment type="similarity">
    <text evidence="2 7">Belongs to the major facilitator superfamily. Sugar transporter (TC 2.A.1.1) family.</text>
</comment>
<feature type="transmembrane region" description="Helical" evidence="8">
    <location>
        <begin position="115"/>
        <end position="139"/>
    </location>
</feature>
<keyword evidence="4 8" id="KW-0812">Transmembrane</keyword>
<dbReference type="PRINTS" id="PR00171">
    <property type="entry name" value="SUGRTRNSPORT"/>
</dbReference>
<feature type="transmembrane region" description="Helical" evidence="8">
    <location>
        <begin position="341"/>
        <end position="360"/>
    </location>
</feature>
<comment type="subcellular location">
    <subcellularLocation>
        <location evidence="1">Membrane</location>
        <topology evidence="1">Multi-pass membrane protein</topology>
    </subcellularLocation>
</comment>
<dbReference type="Proteomes" id="UP000054342">
    <property type="component" value="Unassembled WGS sequence"/>
</dbReference>
<keyword evidence="11" id="KW-1185">Reference proteome</keyword>
<keyword evidence="6 8" id="KW-0472">Membrane</keyword>
<dbReference type="OrthoDB" id="2544694at2759"/>
<dbReference type="SUPFAM" id="SSF103473">
    <property type="entry name" value="MFS general substrate transporter"/>
    <property type="match status" value="1"/>
</dbReference>